<comment type="caution">
    <text evidence="2">The sequence shown here is derived from an EMBL/GenBank/DDBJ whole genome shotgun (WGS) entry which is preliminary data.</text>
</comment>
<organism evidence="2 3">
    <name type="scientific">Neptuniibacter caesariensis</name>
    <dbReference type="NCBI Taxonomy" id="207954"/>
    <lineage>
        <taxon>Bacteria</taxon>
        <taxon>Pseudomonadati</taxon>
        <taxon>Pseudomonadota</taxon>
        <taxon>Gammaproteobacteria</taxon>
        <taxon>Oceanospirillales</taxon>
        <taxon>Oceanospirillaceae</taxon>
        <taxon>Neptuniibacter</taxon>
    </lineage>
</organism>
<reference evidence="2 3" key="1">
    <citation type="submission" date="2006-02" db="EMBL/GenBank/DDBJ databases">
        <authorList>
            <person name="Pinhassi J."/>
            <person name="Pedros-Alio C."/>
            <person name="Ferriera S."/>
            <person name="Johnson J."/>
            <person name="Kravitz S."/>
            <person name="Halpern A."/>
            <person name="Remington K."/>
            <person name="Beeson K."/>
            <person name="Tran B."/>
            <person name="Rogers Y.-H."/>
            <person name="Friedman R."/>
            <person name="Venter J.C."/>
        </authorList>
    </citation>
    <scope>NUCLEOTIDE SEQUENCE [LARGE SCALE GENOMIC DNA]</scope>
    <source>
        <strain evidence="2 3">MED92</strain>
    </source>
</reference>
<evidence type="ECO:0000256" key="1">
    <source>
        <dbReference type="SAM" id="SignalP"/>
    </source>
</evidence>
<protein>
    <submittedName>
        <fullName evidence="2">TPR repeat protein</fullName>
    </submittedName>
</protein>
<proteinExistence type="predicted"/>
<feature type="chain" id="PRO_5031316483" evidence="1">
    <location>
        <begin position="19"/>
        <end position="400"/>
    </location>
</feature>
<dbReference type="Gene3D" id="1.25.40.10">
    <property type="entry name" value="Tetratricopeptide repeat domain"/>
    <property type="match status" value="2"/>
</dbReference>
<keyword evidence="1" id="KW-0732">Signal</keyword>
<evidence type="ECO:0000313" key="2">
    <source>
        <dbReference type="EMBL" id="EAR59507.1"/>
    </source>
</evidence>
<evidence type="ECO:0000313" key="3">
    <source>
        <dbReference type="Proteomes" id="UP000002171"/>
    </source>
</evidence>
<name>A0A7U8C0Z0_NEPCE</name>
<dbReference type="InterPro" id="IPR011990">
    <property type="entry name" value="TPR-like_helical_dom_sf"/>
</dbReference>
<keyword evidence="3" id="KW-1185">Reference proteome</keyword>
<feature type="signal peptide" evidence="1">
    <location>
        <begin position="1"/>
        <end position="18"/>
    </location>
</feature>
<gene>
    <name evidence="2" type="ORF">MED92_12004</name>
</gene>
<sequence length="400" mass="45228">MRAFLSVFLFVLCLNANGASKALSQAEYKLLTSAHALMETGQWVTAQQQLEAAQPKMRSDYAKALLAHNLAQVSLQRERYKSAIKHLLTAQSLKALPENQQINILHTLGQLHCMEEAWKKCTFYLSDWMKTAPGDVRANDHLLIAQAYSQLEKWHSVLPHIGKAIAQRNIAPENWYQLKIAAHINLKQWKSAAKVQQVLVKNYSTKAQHWRQLVSLHMQAGDRKAALATQRLGYQRKLLRNGKDHKLLAQLLLSHSIPFHAGEVMAAGLKRGVLKADRRNLELLGTAWIQAKENDKAVKVMERLYRVLPTEKNAQRLAQAQLQAEQWHGAEKTLLHALRSKPKKPATLQLMLGIARINLKHYPGARDALVEAGSHGQHKTAVNNWLRYLDQMDAATEQRG</sequence>
<dbReference type="EMBL" id="AAOW01000048">
    <property type="protein sequence ID" value="EAR59507.1"/>
    <property type="molecule type" value="Genomic_DNA"/>
</dbReference>
<dbReference type="Proteomes" id="UP000002171">
    <property type="component" value="Unassembled WGS sequence"/>
</dbReference>
<dbReference type="AlphaFoldDB" id="A0A7U8C0Z0"/>
<accession>A0A7U8C0Z0</accession>
<dbReference type="SUPFAM" id="SSF48452">
    <property type="entry name" value="TPR-like"/>
    <property type="match status" value="2"/>
</dbReference>